<keyword evidence="1" id="KW-0472">Membrane</keyword>
<dbReference type="AlphaFoldDB" id="A0A430RH41"/>
<protein>
    <recommendedName>
        <fullName evidence="4">DUF1634 domain-containing protein</fullName>
    </recommendedName>
</protein>
<accession>A0A430RH41</accession>
<dbReference type="Pfam" id="PF07843">
    <property type="entry name" value="DUF1634"/>
    <property type="match status" value="1"/>
</dbReference>
<evidence type="ECO:0000313" key="3">
    <source>
        <dbReference type="Proteomes" id="UP000286910"/>
    </source>
</evidence>
<evidence type="ECO:0000313" key="2">
    <source>
        <dbReference type="EMBL" id="RTH07471.1"/>
    </source>
</evidence>
<keyword evidence="1" id="KW-0812">Transmembrane</keyword>
<keyword evidence="1" id="KW-1133">Transmembrane helix</keyword>
<dbReference type="InterPro" id="IPR012861">
    <property type="entry name" value="DUF1634"/>
</dbReference>
<sequence length="116" mass="11966">MALLLSLVLRVGVLLSALLVLLGGVGELWAHGAVPVGAILQAAPGAQGWSPLALMPEAWQGRPEALVRLGLLLLLLTPVARVALAAILFLLEGDAFYAGVALWVLGLLVLSLTGLM</sequence>
<feature type="transmembrane region" description="Helical" evidence="1">
    <location>
        <begin position="95"/>
        <end position="115"/>
    </location>
</feature>
<gene>
    <name evidence="2" type="ORF">CSW45_00320</name>
</gene>
<reference evidence="2 3" key="1">
    <citation type="journal article" date="2019" name="Extremophiles">
        <title>Biogeography of thermophiles and predominance of Thermus scotoductus in domestic water heaters.</title>
        <authorList>
            <person name="Wilpiszeski R.L."/>
            <person name="Zhang Z."/>
            <person name="House C.H."/>
        </authorList>
    </citation>
    <scope>NUCLEOTIDE SEQUENCE [LARGE SCALE GENOMIC DNA]</scope>
    <source>
        <strain evidence="2 3">32_S32</strain>
    </source>
</reference>
<organism evidence="2 3">
    <name type="scientific">Thermus scotoductus</name>
    <dbReference type="NCBI Taxonomy" id="37636"/>
    <lineage>
        <taxon>Bacteria</taxon>
        <taxon>Thermotogati</taxon>
        <taxon>Deinococcota</taxon>
        <taxon>Deinococci</taxon>
        <taxon>Thermales</taxon>
        <taxon>Thermaceae</taxon>
        <taxon>Thermus</taxon>
    </lineage>
</organism>
<proteinExistence type="predicted"/>
<evidence type="ECO:0000256" key="1">
    <source>
        <dbReference type="SAM" id="Phobius"/>
    </source>
</evidence>
<feature type="transmembrane region" description="Helical" evidence="1">
    <location>
        <begin position="66"/>
        <end position="89"/>
    </location>
</feature>
<comment type="caution">
    <text evidence="2">The sequence shown here is derived from an EMBL/GenBank/DDBJ whole genome shotgun (WGS) entry which is preliminary data.</text>
</comment>
<dbReference type="EMBL" id="PELR01000007">
    <property type="protein sequence ID" value="RTH07471.1"/>
    <property type="molecule type" value="Genomic_DNA"/>
</dbReference>
<dbReference type="RefSeq" id="WP_126177395.1">
    <property type="nucleotide sequence ID" value="NZ_PELN01000006.1"/>
</dbReference>
<evidence type="ECO:0008006" key="4">
    <source>
        <dbReference type="Google" id="ProtNLM"/>
    </source>
</evidence>
<dbReference type="Proteomes" id="UP000286910">
    <property type="component" value="Unassembled WGS sequence"/>
</dbReference>
<name>A0A430RH41_THESC</name>